<dbReference type="Proteomes" id="UP000228380">
    <property type="component" value="Unplaced"/>
</dbReference>
<dbReference type="PANTHER" id="PTHR35761">
    <property type="entry name" value="ATR INTERACTING PROTEIN"/>
    <property type="match status" value="1"/>
</dbReference>
<accession>A0A8B7MRN0</accession>
<dbReference type="GeneID" id="103696137"/>
<organism evidence="2 3">
    <name type="scientific">Phoenix dactylifera</name>
    <name type="common">Date palm</name>
    <dbReference type="NCBI Taxonomy" id="42345"/>
    <lineage>
        <taxon>Eukaryota</taxon>
        <taxon>Viridiplantae</taxon>
        <taxon>Streptophyta</taxon>
        <taxon>Embryophyta</taxon>
        <taxon>Tracheophyta</taxon>
        <taxon>Spermatophyta</taxon>
        <taxon>Magnoliopsida</taxon>
        <taxon>Liliopsida</taxon>
        <taxon>Arecaceae</taxon>
        <taxon>Coryphoideae</taxon>
        <taxon>Phoeniceae</taxon>
        <taxon>Phoenix</taxon>
    </lineage>
</organism>
<dbReference type="PANTHER" id="PTHR35761:SF1">
    <property type="entry name" value="PROTEIN SENSITIVE TO UV 2"/>
    <property type="match status" value="1"/>
</dbReference>
<evidence type="ECO:0000313" key="2">
    <source>
        <dbReference type="Proteomes" id="UP000228380"/>
    </source>
</evidence>
<dbReference type="RefSeq" id="XP_017695862.2">
    <property type="nucleotide sequence ID" value="XM_017840373.3"/>
</dbReference>
<keyword evidence="2" id="KW-1185">Reference proteome</keyword>
<reference evidence="3" key="1">
    <citation type="submission" date="2025-08" db="UniProtKB">
        <authorList>
            <consortium name="RefSeq"/>
        </authorList>
    </citation>
    <scope>IDENTIFICATION</scope>
    <source>
        <tissue evidence="3">Young leaves</tissue>
    </source>
</reference>
<sequence length="836" mass="92642">MSFEGIDEWDENFLDEAIRIELGAISSRNPSSDPSSSSRDHNAAVSSRPEPEPEPIPPRNPAPVRSDQEYFPPIPSFVSGAGWGAHDGGFSFSPPRELSQRFPERPNLEVDFEIIEPLVLNNVGFSDRAGSGGGGARKDKEVERLKRELGHVLKQLNHLEHKCMELKKDRAWKDEQLKCAFSQIEAKDAEIRSLKGANLDASKLDLHNNGSFVDQAGHSRINEDKGTQSITQALQRTTDSYYGRSKGANGPSGGFSLDSQMLESCGPKRNDVPSDGPAAVSELKRRILIDNSSTTSSGGAVQEGYFPEIPAQSKCNKTVGIQTDFVQDYSLITPKDLAEEHISSKLLAIWVSPNNRNTGRNLISKLVVSCSADFCVLFRCLSMTSKMDLDCPSDKRFADMALDGLSQPFLLTDAAKVSRLYAILMKMHKEVGQLHAFLEALLDLCTLENVVLVHRSLRILHAILQLLPSWDTSSNPRYRNNVLIDQSLKNEVYEEKSVEFENQIVEFHNSEEACNKGESSSLFSTDKRSFDLENLCKEKLGSNDTVLSSESWISIFGAMKQVALRIGKECVQIETLSIMILILMRSNPNAERKRFGLLSFLEFVPRLLQKEVGLHVQKQTVHLLFLLLNCPEMLMMFCSGGKVGMEQEETVDGHIDALQRAISSVLEVLSECLASGGTGSLELKLHKQIIILLAHIASYGQSGFEVLLNPVRPQGLNFLGLLVRVLASEMDAEITDFAKMHALCKERTSLMREALILLNRLASHPTYSRAALDALTSSNSTASLTIDVANRIPQKSRGCWKHGGRKTTQIEGEIMDLARLFRSRVFAFLGESHPAN</sequence>
<name>A0A8B7MRN0_PHODC</name>
<dbReference type="OrthoDB" id="645074at2759"/>
<proteinExistence type="predicted"/>
<feature type="region of interest" description="Disordered" evidence="1">
    <location>
        <begin position="24"/>
        <end position="71"/>
    </location>
</feature>
<protein>
    <submittedName>
        <fullName evidence="3">Uncharacterized protein LOC103696137 isoform X1</fullName>
    </submittedName>
</protein>
<evidence type="ECO:0000313" key="3">
    <source>
        <dbReference type="RefSeq" id="XP_017695862.2"/>
    </source>
</evidence>
<dbReference type="InterPro" id="IPR044952">
    <property type="entry name" value="SUV2"/>
</dbReference>
<dbReference type="AlphaFoldDB" id="A0A8B7MRN0"/>
<dbReference type="GO" id="GO:0006974">
    <property type="term" value="P:DNA damage response"/>
    <property type="evidence" value="ECO:0007669"/>
    <property type="project" value="InterPro"/>
</dbReference>
<gene>
    <name evidence="3" type="primary">LOC103696137</name>
</gene>
<feature type="compositionally biased region" description="Low complexity" evidence="1">
    <location>
        <begin position="26"/>
        <end position="48"/>
    </location>
</feature>
<evidence type="ECO:0000256" key="1">
    <source>
        <dbReference type="SAM" id="MobiDB-lite"/>
    </source>
</evidence>